<name>A0A6J6PPR5_9ZZZZ</name>
<evidence type="ECO:0000313" key="2">
    <source>
        <dbReference type="EMBL" id="CAB4698933.1"/>
    </source>
</evidence>
<dbReference type="InterPro" id="IPR009045">
    <property type="entry name" value="Zn_M74/Hedgehog-like"/>
</dbReference>
<dbReference type="SUPFAM" id="SSF55166">
    <property type="entry name" value="Hedgehog/DD-peptidase"/>
    <property type="match status" value="1"/>
</dbReference>
<feature type="domain" description="Peptidase M15C" evidence="1">
    <location>
        <begin position="78"/>
        <end position="145"/>
    </location>
</feature>
<reference evidence="2" key="1">
    <citation type="submission" date="2020-05" db="EMBL/GenBank/DDBJ databases">
        <authorList>
            <person name="Chiriac C."/>
            <person name="Salcher M."/>
            <person name="Ghai R."/>
            <person name="Kavagutti S V."/>
        </authorList>
    </citation>
    <scope>NUCLEOTIDE SEQUENCE</scope>
</reference>
<protein>
    <submittedName>
        <fullName evidence="2">Unannotated protein</fullName>
    </submittedName>
</protein>
<dbReference type="AlphaFoldDB" id="A0A6J6PPR5"/>
<dbReference type="Pfam" id="PF13539">
    <property type="entry name" value="Peptidase_M15_4"/>
    <property type="match status" value="1"/>
</dbReference>
<gene>
    <name evidence="2" type="ORF">UFOPK2579_00836</name>
</gene>
<evidence type="ECO:0000259" key="1">
    <source>
        <dbReference type="Pfam" id="PF13539"/>
    </source>
</evidence>
<proteinExistence type="predicted"/>
<accession>A0A6J6PPR5</accession>
<dbReference type="Gene3D" id="3.30.1380.10">
    <property type="match status" value="1"/>
</dbReference>
<dbReference type="InterPro" id="IPR039561">
    <property type="entry name" value="Peptidase_M15C"/>
</dbReference>
<dbReference type="EMBL" id="CAEZXR010000077">
    <property type="protein sequence ID" value="CAB4698933.1"/>
    <property type="molecule type" value="Genomic_DNA"/>
</dbReference>
<organism evidence="2">
    <name type="scientific">freshwater metagenome</name>
    <dbReference type="NCBI Taxonomy" id="449393"/>
    <lineage>
        <taxon>unclassified sequences</taxon>
        <taxon>metagenomes</taxon>
        <taxon>ecological metagenomes</taxon>
    </lineage>
</organism>
<dbReference type="GO" id="GO:0008233">
    <property type="term" value="F:peptidase activity"/>
    <property type="evidence" value="ECO:0007669"/>
    <property type="project" value="InterPro"/>
</dbReference>
<sequence length="183" mass="20033">MSTSLNGWAVIDAVDTDGPFPRLRKGIVPGTGRHLYVRDGSVALVLLHLALWFHEVIEPLSPEKTWDDWGWAKRPPRGSTTGYSNHASGTAVDLNATQHPQGVAIASTFTPGQVQDIRDRLTDVYGDLIDWGGAWRHPDGMHFEVAPGVTLAQVEKLARRLLDTDRGKRVVAENPGLRAVVLS</sequence>